<dbReference type="Pfam" id="PF00534">
    <property type="entry name" value="Glycos_transf_1"/>
    <property type="match status" value="1"/>
</dbReference>
<feature type="domain" description="Glycosyl transferase family 1" evidence="1">
    <location>
        <begin position="171"/>
        <end position="327"/>
    </location>
</feature>
<dbReference type="PANTHER" id="PTHR45947:SF14">
    <property type="entry name" value="SLL1723 PROTEIN"/>
    <property type="match status" value="1"/>
</dbReference>
<dbReference type="RefSeq" id="WP_094253072.1">
    <property type="nucleotide sequence ID" value="NZ_JBHLXL010000001.1"/>
</dbReference>
<gene>
    <name evidence="3" type="ORF">CGZ90_13740</name>
</gene>
<dbReference type="OrthoDB" id="139410at2"/>
<dbReference type="InterPro" id="IPR050194">
    <property type="entry name" value="Glycosyltransferase_grp1"/>
</dbReference>
<reference evidence="3 4" key="1">
    <citation type="submission" date="2017-07" db="EMBL/GenBank/DDBJ databases">
        <title>Fictibacillus sp. nov. GDSW-R2A3 Genome sequencing and assembly.</title>
        <authorList>
            <person name="Mayilraj S."/>
        </authorList>
    </citation>
    <scope>NUCLEOTIDE SEQUENCE [LARGE SCALE GENOMIC DNA]</scope>
    <source>
        <strain evidence="3 4">GDSW-R2A3</strain>
    </source>
</reference>
<evidence type="ECO:0000313" key="3">
    <source>
        <dbReference type="EMBL" id="OYD57721.1"/>
    </source>
</evidence>
<comment type="caution">
    <text evidence="3">The sequence shown here is derived from an EMBL/GenBank/DDBJ whole genome shotgun (WGS) entry which is preliminary data.</text>
</comment>
<dbReference type="PANTHER" id="PTHR45947">
    <property type="entry name" value="SULFOQUINOVOSYL TRANSFERASE SQD2"/>
    <property type="match status" value="1"/>
</dbReference>
<evidence type="ECO:0000259" key="2">
    <source>
        <dbReference type="Pfam" id="PF13439"/>
    </source>
</evidence>
<dbReference type="Gene3D" id="3.40.50.2000">
    <property type="entry name" value="Glycogen Phosphorylase B"/>
    <property type="match status" value="2"/>
</dbReference>
<organism evidence="3 4">
    <name type="scientific">Fictibacillus aquaticus</name>
    <dbReference type="NCBI Taxonomy" id="2021314"/>
    <lineage>
        <taxon>Bacteria</taxon>
        <taxon>Bacillati</taxon>
        <taxon>Bacillota</taxon>
        <taxon>Bacilli</taxon>
        <taxon>Bacillales</taxon>
        <taxon>Fictibacillaceae</taxon>
        <taxon>Fictibacillus</taxon>
    </lineage>
</organism>
<dbReference type="Proteomes" id="UP000215059">
    <property type="component" value="Unassembled WGS sequence"/>
</dbReference>
<evidence type="ECO:0000259" key="1">
    <source>
        <dbReference type="Pfam" id="PF00534"/>
    </source>
</evidence>
<dbReference type="SUPFAM" id="SSF53756">
    <property type="entry name" value="UDP-Glycosyltransferase/glycogen phosphorylase"/>
    <property type="match status" value="1"/>
</dbReference>
<dbReference type="GO" id="GO:0016757">
    <property type="term" value="F:glycosyltransferase activity"/>
    <property type="evidence" value="ECO:0007669"/>
    <property type="project" value="InterPro"/>
</dbReference>
<sequence>MNVLLLTDKLEMGGAEIYFCKLENRLHHENMSFFTAAGGGELYRSIEKKERFQLLSRKNHAMNLMRLRNMIKKHNIHLVHANSLRMVLYAILLKKTMRQFFRIYYTKHNVTIAENRYSTYFANLLNKYVNRIITVSEFEKENLLTFGLNPRRITTIYNGVDLEQFTYSQKSHNGSTFKVGILARLSEEKNHAFFLEVAQRLRNVPGISFYIGGDGPDYDKLARKITEFDIESTVKMIGAVKEPQHFIREMDVLLLTSNREVFPMVIIEAMAVGTPVISINKGGIKEAVNDRETGYLISSHSAEEFCEKILLLQGNEVIRRRLVNQARMKAVTEFSLDSMVKRTLESYMTI</sequence>
<dbReference type="EMBL" id="NOII01000003">
    <property type="protein sequence ID" value="OYD57721.1"/>
    <property type="molecule type" value="Genomic_DNA"/>
</dbReference>
<accession>A0A235F8N8</accession>
<keyword evidence="3" id="KW-0808">Transferase</keyword>
<dbReference type="AlphaFoldDB" id="A0A235F8N8"/>
<evidence type="ECO:0000313" key="4">
    <source>
        <dbReference type="Proteomes" id="UP000215059"/>
    </source>
</evidence>
<dbReference type="InterPro" id="IPR001296">
    <property type="entry name" value="Glyco_trans_1"/>
</dbReference>
<dbReference type="Pfam" id="PF13439">
    <property type="entry name" value="Glyco_transf_4"/>
    <property type="match status" value="1"/>
</dbReference>
<dbReference type="InterPro" id="IPR028098">
    <property type="entry name" value="Glyco_trans_4-like_N"/>
</dbReference>
<feature type="domain" description="Glycosyltransferase subfamily 4-like N-terminal" evidence="2">
    <location>
        <begin position="12"/>
        <end position="164"/>
    </location>
</feature>
<dbReference type="CDD" id="cd03819">
    <property type="entry name" value="GT4_WavL-like"/>
    <property type="match status" value="1"/>
</dbReference>
<name>A0A235F8N8_9BACL</name>
<keyword evidence="4" id="KW-1185">Reference proteome</keyword>
<protein>
    <submittedName>
        <fullName evidence="3">Glycosyltransferase</fullName>
    </submittedName>
</protein>
<proteinExistence type="predicted"/>